<evidence type="ECO:0000259" key="1">
    <source>
        <dbReference type="PROSITE" id="PS50181"/>
    </source>
</evidence>
<sequence length="232" mass="26714">MSQVDEHDTNVVEIPVEIIQQIFSFVPTSPNELAVLSLVCKDAYVWMNSDESWMQLLKFWRPNMNGNGPQILTHQSCKEYFKNEIFYRFGAPVEAVSYFNDNYYCNISRVEVSNVNGEEVVFKITFHVHADNSLGPLQNPRNSKLFINDKEASINRKGSKLRINNPESEIAGCLLYIHRQQIQVGDIVQFSYGSSGYDFAPILTFDNETCNKNHIHNVLKIKKNLTVFRIKI</sequence>
<dbReference type="InterPro" id="IPR036047">
    <property type="entry name" value="F-box-like_dom_sf"/>
</dbReference>
<proteinExistence type="predicted"/>
<name>A0AAW2ZD89_9EUKA</name>
<dbReference type="AlphaFoldDB" id="A0AAW2ZD89"/>
<protein>
    <recommendedName>
        <fullName evidence="1">F-box domain-containing protein</fullName>
    </recommendedName>
</protein>
<evidence type="ECO:0000313" key="3">
    <source>
        <dbReference type="Proteomes" id="UP001431209"/>
    </source>
</evidence>
<keyword evidence="3" id="KW-1185">Reference proteome</keyword>
<dbReference type="EMBL" id="JAOPGA020001330">
    <property type="protein sequence ID" value="KAL0487309.1"/>
    <property type="molecule type" value="Genomic_DNA"/>
</dbReference>
<dbReference type="InterPro" id="IPR001810">
    <property type="entry name" value="F-box_dom"/>
</dbReference>
<accession>A0AAW2ZD89</accession>
<dbReference type="Proteomes" id="UP001431209">
    <property type="component" value="Unassembled WGS sequence"/>
</dbReference>
<organism evidence="2 3">
    <name type="scientific">Acrasis kona</name>
    <dbReference type="NCBI Taxonomy" id="1008807"/>
    <lineage>
        <taxon>Eukaryota</taxon>
        <taxon>Discoba</taxon>
        <taxon>Heterolobosea</taxon>
        <taxon>Tetramitia</taxon>
        <taxon>Eutetramitia</taxon>
        <taxon>Acrasidae</taxon>
        <taxon>Acrasis</taxon>
    </lineage>
</organism>
<dbReference type="PROSITE" id="PS50181">
    <property type="entry name" value="FBOX"/>
    <property type="match status" value="1"/>
</dbReference>
<dbReference type="Gene3D" id="1.20.1280.50">
    <property type="match status" value="1"/>
</dbReference>
<comment type="caution">
    <text evidence="2">The sequence shown here is derived from an EMBL/GenBank/DDBJ whole genome shotgun (WGS) entry which is preliminary data.</text>
</comment>
<dbReference type="SUPFAM" id="SSF81383">
    <property type="entry name" value="F-box domain"/>
    <property type="match status" value="1"/>
</dbReference>
<evidence type="ECO:0000313" key="2">
    <source>
        <dbReference type="EMBL" id="KAL0487309.1"/>
    </source>
</evidence>
<feature type="domain" description="F-box" evidence="1">
    <location>
        <begin position="8"/>
        <end position="56"/>
    </location>
</feature>
<reference evidence="2 3" key="1">
    <citation type="submission" date="2024-03" db="EMBL/GenBank/DDBJ databases">
        <title>The Acrasis kona genome and developmental transcriptomes reveal deep origins of eukaryotic multicellular pathways.</title>
        <authorList>
            <person name="Sheikh S."/>
            <person name="Fu C.-J."/>
            <person name="Brown M.W."/>
            <person name="Baldauf S.L."/>
        </authorList>
    </citation>
    <scope>NUCLEOTIDE SEQUENCE [LARGE SCALE GENOMIC DNA]</scope>
    <source>
        <strain evidence="2 3">ATCC MYA-3509</strain>
    </source>
</reference>
<gene>
    <name evidence="2" type="ORF">AKO1_012196</name>
</gene>
<dbReference type="Pfam" id="PF12937">
    <property type="entry name" value="F-box-like"/>
    <property type="match status" value="1"/>
</dbReference>
<dbReference type="CDD" id="cd09917">
    <property type="entry name" value="F-box_SF"/>
    <property type="match status" value="1"/>
</dbReference>